<dbReference type="Pfam" id="PF12902">
    <property type="entry name" value="Ferritin-like"/>
    <property type="match status" value="1"/>
</dbReference>
<feature type="domain" description="Iminophenyl-pyruvate dimer synthase" evidence="1">
    <location>
        <begin position="26"/>
        <end position="231"/>
    </location>
</feature>
<evidence type="ECO:0000313" key="2">
    <source>
        <dbReference type="EMBL" id="OVE49880.1"/>
    </source>
</evidence>
<dbReference type="GeneID" id="66368531"/>
<gene>
    <name evidence="2" type="ORF">CBW21_04920</name>
</gene>
<organism evidence="2 3">
    <name type="scientific">Chromobacterium violaceum</name>
    <dbReference type="NCBI Taxonomy" id="536"/>
    <lineage>
        <taxon>Bacteria</taxon>
        <taxon>Pseudomonadati</taxon>
        <taxon>Pseudomonadota</taxon>
        <taxon>Betaproteobacteria</taxon>
        <taxon>Neisseriales</taxon>
        <taxon>Chromobacteriaceae</taxon>
        <taxon>Chromobacterium</taxon>
    </lineage>
</organism>
<reference evidence="2 3" key="1">
    <citation type="submission" date="2017-05" db="EMBL/GenBank/DDBJ databases">
        <title>Chromobacterium violaceum GHPS1 isolated from Hydrocarbon polluted soil in French Guiana display an awesome secondary metabolite arsenal and a battery of drug and heavy-metal-resistance and detoxification of xenobiotics proteins.</title>
        <authorList>
            <person name="Belbahri L."/>
        </authorList>
    </citation>
    <scope>NUCLEOTIDE SEQUENCE [LARGE SCALE GENOMIC DNA]</scope>
    <source>
        <strain evidence="2 3">GHPS1</strain>
    </source>
</reference>
<dbReference type="InterPro" id="IPR012347">
    <property type="entry name" value="Ferritin-like"/>
</dbReference>
<dbReference type="PANTHER" id="PTHR34400:SF4">
    <property type="entry name" value="MEMBRANE PROTEIN"/>
    <property type="match status" value="1"/>
</dbReference>
<dbReference type="Gene3D" id="1.20.1260.10">
    <property type="match status" value="1"/>
</dbReference>
<evidence type="ECO:0000313" key="3">
    <source>
        <dbReference type="Proteomes" id="UP000196342"/>
    </source>
</evidence>
<name>A0A1R0MHN0_CHRVL</name>
<comment type="caution">
    <text evidence="2">The sequence shown here is derived from an EMBL/GenBank/DDBJ whole genome shotgun (WGS) entry which is preliminary data.</text>
</comment>
<dbReference type="RefSeq" id="WP_011136379.1">
    <property type="nucleotide sequence ID" value="NZ_CP024028.1"/>
</dbReference>
<dbReference type="Proteomes" id="UP000196342">
    <property type="component" value="Unassembled WGS sequence"/>
</dbReference>
<accession>A0A202BER6</accession>
<dbReference type="EMBL" id="NHOO01000003">
    <property type="protein sequence ID" value="OVE49880.1"/>
    <property type="molecule type" value="Genomic_DNA"/>
</dbReference>
<dbReference type="AlphaFoldDB" id="A0A1R0MHN0"/>
<dbReference type="InterPro" id="IPR026820">
    <property type="entry name" value="VioB/RebD_dom"/>
</dbReference>
<proteinExistence type="predicted"/>
<dbReference type="PANTHER" id="PTHR34400">
    <property type="match status" value="1"/>
</dbReference>
<keyword evidence="3" id="KW-1185">Reference proteome</keyword>
<sequence length="403" mass="43498">MLRIKQSIINQLLQGCGLDELKKAVNTAIALEFSTIPPYLTGLFSIMPGSNQRASALIQSVVTEEMLHLTLASNILIAIGGNPDIVAIGRSLVYPGPLPDKIDNDLQVGLAALSKPQLQNVFMAIERPETKPGEILPGEEVPQPTPVNPGEFGSIGQFYQALLIGLTLANASNPELFSNPRLDQQLDISKWFPPVPTAPAQGKIRNLDDAALAINTIVIQGEGIQTDDQDRGNLEGQRLESKPRPALLNARILPRHQGAAERGASAQNVFPGDGDGSYAHYFKFGEIFHGRELMPDLEAVSGWSYNGAPVPLDESRIYNFLPNAAVSDYLPGSSAAVAAQRFYDTYQMLLTSLDQVFNGKPAAMDQAMGLMYQLKLQAQQVAQCPVGGNASNLMAAPPFMLIR</sequence>
<evidence type="ECO:0000259" key="1">
    <source>
        <dbReference type="Pfam" id="PF12902"/>
    </source>
</evidence>
<dbReference type="PROSITE" id="PS51257">
    <property type="entry name" value="PROKAR_LIPOPROTEIN"/>
    <property type="match status" value="1"/>
</dbReference>
<protein>
    <recommendedName>
        <fullName evidence="1">Iminophenyl-pyruvate dimer synthase domain-containing protein</fullName>
    </recommendedName>
</protein>
<accession>A0A1R0MHN0</accession>